<evidence type="ECO:0000313" key="4">
    <source>
        <dbReference type="EMBL" id="KAH8985408.1"/>
    </source>
</evidence>
<feature type="region of interest" description="Disordered" evidence="2">
    <location>
        <begin position="1"/>
        <end position="21"/>
    </location>
</feature>
<proteinExistence type="inferred from homology"/>
<evidence type="ECO:0000259" key="3">
    <source>
        <dbReference type="Pfam" id="PF08593"/>
    </source>
</evidence>
<name>A0AAD4LBA5_9AGAM</name>
<keyword evidence="5" id="KW-1185">Reference proteome</keyword>
<comment type="similarity">
    <text evidence="1">Belongs to the UPF0612 family.</text>
</comment>
<gene>
    <name evidence="4" type="ORF">EDB92DRAFT_2116774</name>
</gene>
<organism evidence="4 5">
    <name type="scientific">Lactarius akahatsu</name>
    <dbReference type="NCBI Taxonomy" id="416441"/>
    <lineage>
        <taxon>Eukaryota</taxon>
        <taxon>Fungi</taxon>
        <taxon>Dikarya</taxon>
        <taxon>Basidiomycota</taxon>
        <taxon>Agaricomycotina</taxon>
        <taxon>Agaricomycetes</taxon>
        <taxon>Russulales</taxon>
        <taxon>Russulaceae</taxon>
        <taxon>Lactarius</taxon>
    </lineage>
</organism>
<accession>A0AAD4LBA5</accession>
<sequence>MAAPPNPPPVVLPAPPNDPQVQLPPAPLYPPTRNDVLQAVWHHWAVDASINAFPQPFPAETEANCTLDDHYESVIYEHSVVAQAAAAAAPEAMVSPAVLSEIHQLHNKIHQVQVNLQNTRAEILPDLKRLMNQSRGEGNIVPFEVVPFTNGTDPTLPPHNLPPLHH</sequence>
<dbReference type="Pfam" id="PF08593">
    <property type="entry name" value="Mug135_C"/>
    <property type="match status" value="1"/>
</dbReference>
<protein>
    <recommendedName>
        <fullName evidence="3">Mug135-like C-terminal domain-containing protein</fullName>
    </recommendedName>
</protein>
<feature type="domain" description="Mug135-like C-terminal" evidence="3">
    <location>
        <begin position="131"/>
        <end position="165"/>
    </location>
</feature>
<dbReference type="Proteomes" id="UP001201163">
    <property type="component" value="Unassembled WGS sequence"/>
</dbReference>
<reference evidence="4" key="1">
    <citation type="submission" date="2022-01" db="EMBL/GenBank/DDBJ databases">
        <title>Comparative genomics reveals a dynamic genome evolution in the ectomycorrhizal milk-cap (Lactarius) mushrooms.</title>
        <authorList>
            <consortium name="DOE Joint Genome Institute"/>
            <person name="Lebreton A."/>
            <person name="Tang N."/>
            <person name="Kuo A."/>
            <person name="LaButti K."/>
            <person name="Drula E."/>
            <person name="Barry K."/>
            <person name="Clum A."/>
            <person name="Lipzen A."/>
            <person name="Mousain D."/>
            <person name="Ng V."/>
            <person name="Wang R."/>
            <person name="Wang X."/>
            <person name="Dai Y."/>
            <person name="Henrissat B."/>
            <person name="Grigoriev I.V."/>
            <person name="Guerin-Laguette A."/>
            <person name="Yu F."/>
            <person name="Martin F.M."/>
        </authorList>
    </citation>
    <scope>NUCLEOTIDE SEQUENCE</scope>
    <source>
        <strain evidence="4">QP</strain>
    </source>
</reference>
<dbReference type="AlphaFoldDB" id="A0AAD4LBA5"/>
<comment type="caution">
    <text evidence="4">The sequence shown here is derived from an EMBL/GenBank/DDBJ whole genome shotgun (WGS) entry which is preliminary data.</text>
</comment>
<evidence type="ECO:0000256" key="1">
    <source>
        <dbReference type="ARBA" id="ARBA00005788"/>
    </source>
</evidence>
<dbReference type="InterPro" id="IPR013902">
    <property type="entry name" value="Mug135-like_C"/>
</dbReference>
<evidence type="ECO:0000313" key="5">
    <source>
        <dbReference type="Proteomes" id="UP001201163"/>
    </source>
</evidence>
<evidence type="ECO:0000256" key="2">
    <source>
        <dbReference type="SAM" id="MobiDB-lite"/>
    </source>
</evidence>
<dbReference type="EMBL" id="JAKELL010000064">
    <property type="protein sequence ID" value="KAH8985408.1"/>
    <property type="molecule type" value="Genomic_DNA"/>
</dbReference>